<evidence type="ECO:0000313" key="11">
    <source>
        <dbReference type="EMBL" id="RUL82210.1"/>
    </source>
</evidence>
<feature type="domain" description="CBS" evidence="9">
    <location>
        <begin position="283"/>
        <end position="339"/>
    </location>
</feature>
<accession>A0A432MCS6</accession>
<comment type="caution">
    <text evidence="11">The sequence shown here is derived from an EMBL/GenBank/DDBJ whole genome shotgun (WGS) entry which is preliminary data.</text>
</comment>
<evidence type="ECO:0000256" key="5">
    <source>
        <dbReference type="ARBA" id="ARBA00023122"/>
    </source>
</evidence>
<feature type="domain" description="CBS" evidence="9">
    <location>
        <begin position="219"/>
        <end position="278"/>
    </location>
</feature>
<keyword evidence="3" id="KW-0677">Repeat</keyword>
<keyword evidence="4 8" id="KW-1133">Transmembrane helix</keyword>
<evidence type="ECO:0000256" key="1">
    <source>
        <dbReference type="ARBA" id="ARBA00004141"/>
    </source>
</evidence>
<dbReference type="Pfam" id="PF00571">
    <property type="entry name" value="CBS"/>
    <property type="match status" value="2"/>
</dbReference>
<dbReference type="GO" id="GO:0050660">
    <property type="term" value="F:flavin adenine dinucleotide binding"/>
    <property type="evidence" value="ECO:0007669"/>
    <property type="project" value="InterPro"/>
</dbReference>
<dbReference type="PANTHER" id="PTHR22777:SF17">
    <property type="entry name" value="UPF0053 PROTEIN SLL0260"/>
    <property type="match status" value="1"/>
</dbReference>
<dbReference type="InterPro" id="IPR046342">
    <property type="entry name" value="CBS_dom_sf"/>
</dbReference>
<dbReference type="CDD" id="cd04590">
    <property type="entry name" value="CBS_pair_CorC_HlyC_assoc"/>
    <property type="match status" value="1"/>
</dbReference>
<dbReference type="InterPro" id="IPR000644">
    <property type="entry name" value="CBS_dom"/>
</dbReference>
<evidence type="ECO:0000259" key="10">
    <source>
        <dbReference type="PROSITE" id="PS51846"/>
    </source>
</evidence>
<dbReference type="PANTHER" id="PTHR22777">
    <property type="entry name" value="HEMOLYSIN-RELATED"/>
    <property type="match status" value="1"/>
</dbReference>
<dbReference type="InterPro" id="IPR044751">
    <property type="entry name" value="Ion_transp-like_CBS"/>
</dbReference>
<dbReference type="InterPro" id="IPR005170">
    <property type="entry name" value="Transptr-assoc_dom"/>
</dbReference>
<reference evidence="11 12" key="2">
    <citation type="submission" date="2019-01" db="EMBL/GenBank/DDBJ databases">
        <title>Tautonia sociabilis, a novel thermotolerant planctomycete of Isosphaeraceae family, isolated from a 4000 m deep subterranean habitat.</title>
        <authorList>
            <person name="Kovaleva O.L."/>
            <person name="Elcheninov A.G."/>
            <person name="Van Heerden E."/>
            <person name="Toshchakov S.V."/>
            <person name="Novikov A."/>
            <person name="Bonch-Osmolovskaya E.A."/>
            <person name="Kublanov I.V."/>
        </authorList>
    </citation>
    <scope>NUCLEOTIDE SEQUENCE [LARGE SCALE GENOMIC DNA]</scope>
    <source>
        <strain evidence="11 12">GM2012</strain>
    </source>
</reference>
<dbReference type="OrthoDB" id="9798188at2"/>
<dbReference type="SMART" id="SM01091">
    <property type="entry name" value="CorC_HlyC"/>
    <property type="match status" value="1"/>
</dbReference>
<dbReference type="EMBL" id="RYZH01000074">
    <property type="protein sequence ID" value="RUL82210.1"/>
    <property type="molecule type" value="Genomic_DNA"/>
</dbReference>
<sequence length="437" mass="47108">MVPWIELAGLLALILANGAFATAELAIVSVRKGRLEHRAKAGDRRARAALELAEDPNRFLSTVQIGITLVGTLAGALGGARLAGPLADALRRLPAIGESAETVALGIVVVGITYATLILGELVPKRIALAAPERIASLTAPTLRLLSRVSVPLVRLLGWSTDLVLHLLGLRHATEPPVTDEDVKQMILQGIEHGVFEPVEHDMIRGVLRLGDRRAGALMTPRSEVVWIDVNDPAEEVRRKVSTSPHSCFPVCDGSIDAVLGIVRVKDLLMMGLSHHPVELKGRLSIPLFLYEGTRGLKILEAFQKTGHHFAVVLDEYGSVEGVLTLTDLFESIVGDLTAPGEPPGPRALPRPDGSWIVDGMLSTDDFRDRIAHRDLPPGDYHTIAGFVIARLGRIPAVGERLSWDGFRFEVIDVSAHRVRQLRVIPPPPPAGAGPPH</sequence>
<proteinExistence type="predicted"/>
<evidence type="ECO:0000256" key="3">
    <source>
        <dbReference type="ARBA" id="ARBA00022737"/>
    </source>
</evidence>
<protein>
    <submittedName>
        <fullName evidence="11">HlyC/CorC family transporter</fullName>
    </submittedName>
</protein>
<dbReference type="PROSITE" id="PS51371">
    <property type="entry name" value="CBS"/>
    <property type="match status" value="2"/>
</dbReference>
<dbReference type="PROSITE" id="PS51846">
    <property type="entry name" value="CNNM"/>
    <property type="match status" value="1"/>
</dbReference>
<keyword evidence="5 7" id="KW-0129">CBS domain</keyword>
<evidence type="ECO:0000256" key="4">
    <source>
        <dbReference type="ARBA" id="ARBA00022989"/>
    </source>
</evidence>
<evidence type="ECO:0000256" key="7">
    <source>
        <dbReference type="PROSITE-ProRule" id="PRU00703"/>
    </source>
</evidence>
<evidence type="ECO:0000256" key="6">
    <source>
        <dbReference type="ARBA" id="ARBA00023136"/>
    </source>
</evidence>
<organism evidence="11 12">
    <name type="scientific">Tautonia sociabilis</name>
    <dbReference type="NCBI Taxonomy" id="2080755"/>
    <lineage>
        <taxon>Bacteria</taxon>
        <taxon>Pseudomonadati</taxon>
        <taxon>Planctomycetota</taxon>
        <taxon>Planctomycetia</taxon>
        <taxon>Isosphaerales</taxon>
        <taxon>Isosphaeraceae</taxon>
        <taxon>Tautonia</taxon>
    </lineage>
</organism>
<dbReference type="SUPFAM" id="SSF56176">
    <property type="entry name" value="FAD-binding/transporter-associated domain-like"/>
    <property type="match status" value="1"/>
</dbReference>
<evidence type="ECO:0000256" key="8">
    <source>
        <dbReference type="PROSITE-ProRule" id="PRU01193"/>
    </source>
</evidence>
<gene>
    <name evidence="11" type="ORF">TsocGM_23785</name>
</gene>
<keyword evidence="12" id="KW-1185">Reference proteome</keyword>
<name>A0A432MCS6_9BACT</name>
<dbReference type="GO" id="GO:0005886">
    <property type="term" value="C:plasma membrane"/>
    <property type="evidence" value="ECO:0007669"/>
    <property type="project" value="TreeGrafter"/>
</dbReference>
<keyword evidence="2 8" id="KW-0812">Transmembrane</keyword>
<dbReference type="Proteomes" id="UP000280296">
    <property type="component" value="Unassembled WGS sequence"/>
</dbReference>
<evidence type="ECO:0000256" key="2">
    <source>
        <dbReference type="ARBA" id="ARBA00022692"/>
    </source>
</evidence>
<dbReference type="SUPFAM" id="SSF54631">
    <property type="entry name" value="CBS-domain pair"/>
    <property type="match status" value="1"/>
</dbReference>
<dbReference type="AlphaFoldDB" id="A0A432MCS6"/>
<dbReference type="InterPro" id="IPR016169">
    <property type="entry name" value="FAD-bd_PCMH_sub2"/>
</dbReference>
<feature type="domain" description="CNNM transmembrane" evidence="10">
    <location>
        <begin position="1"/>
        <end position="200"/>
    </location>
</feature>
<dbReference type="InterPro" id="IPR002550">
    <property type="entry name" value="CNNM"/>
</dbReference>
<dbReference type="Pfam" id="PF01595">
    <property type="entry name" value="CNNM"/>
    <property type="match status" value="1"/>
</dbReference>
<dbReference type="Pfam" id="PF03471">
    <property type="entry name" value="CorC_HlyC"/>
    <property type="match status" value="1"/>
</dbReference>
<comment type="subcellular location">
    <subcellularLocation>
        <location evidence="1">Membrane</location>
        <topology evidence="1">Multi-pass membrane protein</topology>
    </subcellularLocation>
</comment>
<dbReference type="InterPro" id="IPR036318">
    <property type="entry name" value="FAD-bd_PCMH-like_sf"/>
</dbReference>
<evidence type="ECO:0000259" key="9">
    <source>
        <dbReference type="PROSITE" id="PS51371"/>
    </source>
</evidence>
<evidence type="ECO:0000313" key="12">
    <source>
        <dbReference type="Proteomes" id="UP000280296"/>
    </source>
</evidence>
<dbReference type="Gene3D" id="3.30.465.10">
    <property type="match status" value="1"/>
</dbReference>
<keyword evidence="6 8" id="KW-0472">Membrane</keyword>
<reference evidence="11 12" key="1">
    <citation type="submission" date="2018-12" db="EMBL/GenBank/DDBJ databases">
        <authorList>
            <person name="Toschakov S.V."/>
        </authorList>
    </citation>
    <scope>NUCLEOTIDE SEQUENCE [LARGE SCALE GENOMIC DNA]</scope>
    <source>
        <strain evidence="11 12">GM2012</strain>
    </source>
</reference>
<dbReference type="Gene3D" id="3.10.580.10">
    <property type="entry name" value="CBS-domain"/>
    <property type="match status" value="1"/>
</dbReference>